<feature type="region of interest" description="Disordered" evidence="8">
    <location>
        <begin position="710"/>
        <end position="739"/>
    </location>
</feature>
<sequence length="997" mass="114028">MQSEIDGLSETDLLKQCIKQASSIHPEVEDLLNKAVGNYIKQKERQKMKPITSDCETSLRRENEELCISKQALEKKIEELLNLQEQYTSREVAMTRSLEESGEKVAQLSDLIAFFKSIILDTKKAIASAEKSIDLLENKCRHQEDIISAKDRKIIALVDQILSKMEHSDVTIEPEIYSSTHERKLWAKRRSKSEYDLETRKNIYFDPRIHISQKRMAFRRPHPRQRRTCEEYKAELEEDNHQLQEALQSEVDTNRQNERRINQLERDYSRCEQEIQDLNREIELLENALKEEIVELKSEISSLKSQLYQAKKDVRDKIRSISSRKNSPERENSPDLYNSDDNMATITELANAIDGYVDNKVMEAEHDNEIIQRQNAEGVEQRAIADLHQLRTNAQQYQTNAQNQAQILALQNNPPNQINMAGIPHPYFDWNNSIPDFLAQLRLDLQNRGIDLAGAGANGRAQALGHLRACMRERTLEWFDEEITTKTNWELTNLIDGTGQANLVAVNGRTALQIGADGLNEAVGQPGNAIVKLRAVEDPWNEDWRVAGGRPTNLPVNAPNADNVEEELRDMMYGTIKKGDMTIDELYRKILRIGRRANYRPEELRRKFLDALPFPWLEKAEDIGEHLPLDELAKKLYKIELCRIARHKRDRMPDPLVSQRASREIYEPSPVSASQQQGISLEDMQKAIQNALVQQKTEYQSLLEKQKSDFQSQMAQQVSTPQTVESVRQPRGPPSSLKTEEGLKNYYVAEYLKEVGLLNNSARIDRLEEGIDETRDAVNQLTNQFKKLSIRKCDICGETGHSKGSCPNKQIARSNLNRSYFKPLIPIDYQNTPSNSDNEEDGYDKVDNTCQPETYDQLLPKLSPAMRKMYQSRKAQEKESKTDECASEFGVVNDATINALEWKPDKPSDFTIKGNSKYITESLGWYMDAPISVKDKDGKTVTATGNFAHIDNGEPEPMLYIVAMDPPKEDQDQVSIDSSNPTSEEDLKKSVKSLKSD</sequence>
<feature type="coiled-coil region" evidence="7">
    <location>
        <begin position="764"/>
        <end position="791"/>
    </location>
</feature>
<keyword evidence="4 7" id="KW-0175">Coiled coil</keyword>
<dbReference type="PANTHER" id="PTHR37739">
    <property type="entry name" value="KINESIN-LIKE PROTEIN KIN-12D"/>
    <property type="match status" value="1"/>
</dbReference>
<dbReference type="OrthoDB" id="2407389at2759"/>
<evidence type="ECO:0000256" key="1">
    <source>
        <dbReference type="ARBA" id="ARBA00022701"/>
    </source>
</evidence>
<keyword evidence="6" id="KW-0479">Metal-binding</keyword>
<evidence type="ECO:0000256" key="3">
    <source>
        <dbReference type="ARBA" id="ARBA00022840"/>
    </source>
</evidence>
<keyword evidence="3" id="KW-0067">ATP-binding</keyword>
<evidence type="ECO:0000256" key="4">
    <source>
        <dbReference type="ARBA" id="ARBA00023054"/>
    </source>
</evidence>
<name>A0A8H3LPT0_9GLOM</name>
<evidence type="ECO:0000256" key="2">
    <source>
        <dbReference type="ARBA" id="ARBA00022741"/>
    </source>
</evidence>
<feature type="region of interest" description="Disordered" evidence="8">
    <location>
        <begin position="314"/>
        <end position="340"/>
    </location>
</feature>
<dbReference type="PANTHER" id="PTHR37739:SF16">
    <property type="entry name" value="KINESIN-LIKE PROTEIN"/>
    <property type="match status" value="1"/>
</dbReference>
<dbReference type="GO" id="GO:0005874">
    <property type="term" value="C:microtubule"/>
    <property type="evidence" value="ECO:0007669"/>
    <property type="project" value="UniProtKB-KW"/>
</dbReference>
<keyword evidence="1" id="KW-0493">Microtubule</keyword>
<gene>
    <name evidence="10" type="ORF">RCL2_001769200</name>
</gene>
<evidence type="ECO:0000256" key="6">
    <source>
        <dbReference type="PROSITE-ProRule" id="PRU00047"/>
    </source>
</evidence>
<evidence type="ECO:0000256" key="8">
    <source>
        <dbReference type="SAM" id="MobiDB-lite"/>
    </source>
</evidence>
<feature type="compositionally biased region" description="Polar residues" evidence="8">
    <location>
        <begin position="710"/>
        <end position="726"/>
    </location>
</feature>
<feature type="coiled-coil region" evidence="7">
    <location>
        <begin position="119"/>
        <end position="146"/>
    </location>
</feature>
<feature type="coiled-coil region" evidence="7">
    <location>
        <begin position="63"/>
        <end position="90"/>
    </location>
</feature>
<keyword evidence="6" id="KW-0862">Zinc</keyword>
<evidence type="ECO:0000313" key="11">
    <source>
        <dbReference type="Proteomes" id="UP000615446"/>
    </source>
</evidence>
<dbReference type="AlphaFoldDB" id="A0A8H3LPT0"/>
<keyword evidence="2" id="KW-0547">Nucleotide-binding</keyword>
<dbReference type="EMBL" id="BLAL01000196">
    <property type="protein sequence ID" value="GES90864.1"/>
    <property type="molecule type" value="Genomic_DNA"/>
</dbReference>
<dbReference type="GO" id="GO:0003676">
    <property type="term" value="F:nucleic acid binding"/>
    <property type="evidence" value="ECO:0007669"/>
    <property type="project" value="InterPro"/>
</dbReference>
<evidence type="ECO:0000313" key="10">
    <source>
        <dbReference type="EMBL" id="GES90864.1"/>
    </source>
</evidence>
<protein>
    <recommendedName>
        <fullName evidence="9">CCHC-type domain-containing protein</fullName>
    </recommendedName>
</protein>
<feature type="coiled-coil region" evidence="7">
    <location>
        <begin position="226"/>
        <end position="313"/>
    </location>
</feature>
<accession>A0A8H3LPT0</accession>
<reference evidence="10" key="1">
    <citation type="submission" date="2019-10" db="EMBL/GenBank/DDBJ databases">
        <title>Conservation and host-specific expression of non-tandemly repeated heterogenous ribosome RNA gene in arbuscular mycorrhizal fungi.</title>
        <authorList>
            <person name="Maeda T."/>
            <person name="Kobayashi Y."/>
            <person name="Nakagawa T."/>
            <person name="Ezawa T."/>
            <person name="Yamaguchi K."/>
            <person name="Bino T."/>
            <person name="Nishimoto Y."/>
            <person name="Shigenobu S."/>
            <person name="Kawaguchi M."/>
        </authorList>
    </citation>
    <scope>NUCLEOTIDE SEQUENCE</scope>
    <source>
        <strain evidence="10">HR1</strain>
    </source>
</reference>
<feature type="region of interest" description="Disordered" evidence="8">
    <location>
        <begin position="652"/>
        <end position="678"/>
    </location>
</feature>
<keyword evidence="6" id="KW-0863">Zinc-finger</keyword>
<dbReference type="InterPro" id="IPR001878">
    <property type="entry name" value="Znf_CCHC"/>
</dbReference>
<dbReference type="Proteomes" id="UP000615446">
    <property type="component" value="Unassembled WGS sequence"/>
</dbReference>
<evidence type="ECO:0000259" key="9">
    <source>
        <dbReference type="PROSITE" id="PS50158"/>
    </source>
</evidence>
<dbReference type="GO" id="GO:0008270">
    <property type="term" value="F:zinc ion binding"/>
    <property type="evidence" value="ECO:0007669"/>
    <property type="project" value="UniProtKB-KW"/>
</dbReference>
<evidence type="ECO:0000256" key="5">
    <source>
        <dbReference type="ARBA" id="ARBA00023175"/>
    </source>
</evidence>
<dbReference type="Gene3D" id="1.20.58.130">
    <property type="match status" value="1"/>
</dbReference>
<keyword evidence="5" id="KW-0505">Motor protein</keyword>
<dbReference type="GO" id="GO:0005524">
    <property type="term" value="F:ATP binding"/>
    <property type="evidence" value="ECO:0007669"/>
    <property type="project" value="UniProtKB-KW"/>
</dbReference>
<comment type="caution">
    <text evidence="10">The sequence shown here is derived from an EMBL/GenBank/DDBJ whole genome shotgun (WGS) entry which is preliminary data.</text>
</comment>
<dbReference type="InterPro" id="IPR044986">
    <property type="entry name" value="KIF15/KIN-12"/>
</dbReference>
<organism evidence="10 11">
    <name type="scientific">Rhizophagus clarus</name>
    <dbReference type="NCBI Taxonomy" id="94130"/>
    <lineage>
        <taxon>Eukaryota</taxon>
        <taxon>Fungi</taxon>
        <taxon>Fungi incertae sedis</taxon>
        <taxon>Mucoromycota</taxon>
        <taxon>Glomeromycotina</taxon>
        <taxon>Glomeromycetes</taxon>
        <taxon>Glomerales</taxon>
        <taxon>Glomeraceae</taxon>
        <taxon>Rhizophagus</taxon>
    </lineage>
</organism>
<evidence type="ECO:0000256" key="7">
    <source>
        <dbReference type="SAM" id="Coils"/>
    </source>
</evidence>
<feature type="compositionally biased region" description="Polar residues" evidence="8">
    <location>
        <begin position="973"/>
        <end position="982"/>
    </location>
</feature>
<dbReference type="PROSITE" id="PS50158">
    <property type="entry name" value="ZF_CCHC"/>
    <property type="match status" value="1"/>
</dbReference>
<proteinExistence type="predicted"/>
<feature type="domain" description="CCHC-type" evidence="9">
    <location>
        <begin position="791"/>
        <end position="808"/>
    </location>
</feature>
<feature type="compositionally biased region" description="Basic and acidic residues" evidence="8">
    <location>
        <begin position="985"/>
        <end position="997"/>
    </location>
</feature>
<feature type="region of interest" description="Disordered" evidence="8">
    <location>
        <begin position="967"/>
        <end position="997"/>
    </location>
</feature>